<evidence type="ECO:0000313" key="2">
    <source>
        <dbReference type="Proteomes" id="UP000617340"/>
    </source>
</evidence>
<gene>
    <name evidence="1" type="ORF">HZH68_007972</name>
</gene>
<organism evidence="1 2">
    <name type="scientific">Vespula germanica</name>
    <name type="common">German yellow jacket</name>
    <name type="synonym">Paravespula germanica</name>
    <dbReference type="NCBI Taxonomy" id="30212"/>
    <lineage>
        <taxon>Eukaryota</taxon>
        <taxon>Metazoa</taxon>
        <taxon>Ecdysozoa</taxon>
        <taxon>Arthropoda</taxon>
        <taxon>Hexapoda</taxon>
        <taxon>Insecta</taxon>
        <taxon>Pterygota</taxon>
        <taxon>Neoptera</taxon>
        <taxon>Endopterygota</taxon>
        <taxon>Hymenoptera</taxon>
        <taxon>Apocrita</taxon>
        <taxon>Aculeata</taxon>
        <taxon>Vespoidea</taxon>
        <taxon>Vespidae</taxon>
        <taxon>Vespinae</taxon>
        <taxon>Vespula</taxon>
    </lineage>
</organism>
<protein>
    <submittedName>
        <fullName evidence="1">Uncharacterized protein</fullName>
    </submittedName>
</protein>
<name>A0A834N870_VESGE</name>
<sequence length="108" mass="11617">MSLRSGFTGSEWCGTGANSLGLPIVLSGMSSISIHGIALPIAKDNLLDCVLDDLFTDRANDCRANSIEHLEPIRIISSIEIPCTNEFQVSDGITSDSKRVNSKLLPKQ</sequence>
<comment type="caution">
    <text evidence="1">The sequence shown here is derived from an EMBL/GenBank/DDBJ whole genome shotgun (WGS) entry which is preliminary data.</text>
</comment>
<accession>A0A834N870</accession>
<keyword evidence="2" id="KW-1185">Reference proteome</keyword>
<dbReference type="Proteomes" id="UP000617340">
    <property type="component" value="Unassembled WGS sequence"/>
</dbReference>
<reference evidence="1" key="1">
    <citation type="journal article" date="2020" name="G3 (Bethesda)">
        <title>High-Quality Assemblies for Three Invasive Social Wasps from the &lt;i&gt;Vespula&lt;/i&gt; Genus.</title>
        <authorList>
            <person name="Harrop T.W.R."/>
            <person name="Guhlin J."/>
            <person name="McLaughlin G.M."/>
            <person name="Permina E."/>
            <person name="Stockwell P."/>
            <person name="Gilligan J."/>
            <person name="Le Lec M.F."/>
            <person name="Gruber M.A.M."/>
            <person name="Quinn O."/>
            <person name="Lovegrove M."/>
            <person name="Duncan E.J."/>
            <person name="Remnant E.J."/>
            <person name="Van Eeckhoven J."/>
            <person name="Graham B."/>
            <person name="Knapp R.A."/>
            <person name="Langford K.W."/>
            <person name="Kronenberg Z."/>
            <person name="Press M.O."/>
            <person name="Eacker S.M."/>
            <person name="Wilson-Rankin E.E."/>
            <person name="Purcell J."/>
            <person name="Lester P.J."/>
            <person name="Dearden P.K."/>
        </authorList>
    </citation>
    <scope>NUCLEOTIDE SEQUENCE</scope>
    <source>
        <strain evidence="1">Linc-1</strain>
    </source>
</reference>
<evidence type="ECO:0000313" key="1">
    <source>
        <dbReference type="EMBL" id="KAF7399380.1"/>
    </source>
</evidence>
<dbReference type="EMBL" id="JACSDZ010000007">
    <property type="protein sequence ID" value="KAF7399380.1"/>
    <property type="molecule type" value="Genomic_DNA"/>
</dbReference>
<proteinExistence type="predicted"/>
<dbReference type="AlphaFoldDB" id="A0A834N870"/>